<dbReference type="Gene3D" id="3.40.50.2000">
    <property type="entry name" value="Glycogen Phosphorylase B"/>
    <property type="match status" value="2"/>
</dbReference>
<dbReference type="GO" id="GO:0005829">
    <property type="term" value="C:cytosol"/>
    <property type="evidence" value="ECO:0007669"/>
    <property type="project" value="TreeGrafter"/>
</dbReference>
<gene>
    <name evidence="3" type="ORF">BDP27DRAFT_1412654</name>
</gene>
<dbReference type="GO" id="GO:0005992">
    <property type="term" value="P:trehalose biosynthetic process"/>
    <property type="evidence" value="ECO:0007669"/>
    <property type="project" value="InterPro"/>
</dbReference>
<dbReference type="CDD" id="cd03788">
    <property type="entry name" value="GT20_TPS"/>
    <property type="match status" value="1"/>
</dbReference>
<evidence type="ECO:0000256" key="2">
    <source>
        <dbReference type="SAM" id="SignalP"/>
    </source>
</evidence>
<evidence type="ECO:0000256" key="1">
    <source>
        <dbReference type="SAM" id="MobiDB-lite"/>
    </source>
</evidence>
<evidence type="ECO:0000313" key="3">
    <source>
        <dbReference type="EMBL" id="KAF9078707.1"/>
    </source>
</evidence>
<feature type="chain" id="PRO_5040139459" evidence="2">
    <location>
        <begin position="23"/>
        <end position="1178"/>
    </location>
</feature>
<keyword evidence="4" id="KW-1185">Reference proteome</keyword>
<feature type="compositionally biased region" description="Low complexity" evidence="1">
    <location>
        <begin position="167"/>
        <end position="188"/>
    </location>
</feature>
<dbReference type="GO" id="GO:0005946">
    <property type="term" value="C:alpha,alpha-trehalose-phosphate synthase complex (UDP-forming)"/>
    <property type="evidence" value="ECO:0007669"/>
    <property type="project" value="TreeGrafter"/>
</dbReference>
<protein>
    <submittedName>
        <fullName evidence="3">Glycosyltransferase family 20-domain-containing protein</fullName>
    </submittedName>
</protein>
<accession>A0A9P5UGR5</accession>
<dbReference type="Proteomes" id="UP000772434">
    <property type="component" value="Unassembled WGS sequence"/>
</dbReference>
<dbReference type="GO" id="GO:0004805">
    <property type="term" value="F:trehalose-phosphatase activity"/>
    <property type="evidence" value="ECO:0007669"/>
    <property type="project" value="TreeGrafter"/>
</dbReference>
<dbReference type="PANTHER" id="PTHR10788:SF15">
    <property type="entry name" value="TREHALOSE SYNTHASE COMPLEX REGULATORY SUBUNIT TPS3-RELATED"/>
    <property type="match status" value="1"/>
</dbReference>
<evidence type="ECO:0000313" key="4">
    <source>
        <dbReference type="Proteomes" id="UP000772434"/>
    </source>
</evidence>
<dbReference type="SUPFAM" id="SSF56784">
    <property type="entry name" value="HAD-like"/>
    <property type="match status" value="1"/>
</dbReference>
<feature type="compositionally biased region" description="Polar residues" evidence="1">
    <location>
        <begin position="550"/>
        <end position="565"/>
    </location>
</feature>
<feature type="region of interest" description="Disordered" evidence="1">
    <location>
        <begin position="93"/>
        <end position="137"/>
    </location>
</feature>
<name>A0A9P5UGR5_9AGAR</name>
<keyword evidence="2" id="KW-0732">Signal</keyword>
<feature type="region of interest" description="Disordered" evidence="1">
    <location>
        <begin position="545"/>
        <end position="566"/>
    </location>
</feature>
<sequence>MSSFRNHRILIAALFLPHTALLGTEPTDDHPAEDDGALTPVENAVNPNGVSASELSHRLQNEIPPASIQTPSGAATPLVTPLQPISIVEDLKDRAAAGRDRSVSTRPSLLNRVTTAGNTTPGPVNPFQTPGGGLSLSASKLTETLPTKKFSLAPPDVENHSDLSPLSQSTNSESEVSSPPPSSRSSTVAQAAAIKRSMSRQRNRNIAKRSSRSSSRTTRDKSLSSASSASVASLGSTASVISLDSLDSARLDEEGEEEGEEEFYIAPNQHVNGGLKNAIDSVSAAMIHGLAPQVVSAPPTKSSFSFEPGHGRSPSLAIASVHGPSKELSRVWIGCLDTKTNDWSQKLRKRVEEALPKQEGGVEVPVWVEDSVFEKCYDEFCHQVLWPALHYVVPDAPKTRLFYESASYKQYVSVNWQFAQRIGETWKEGDIVWVNDYHLMLVPLMLRSSGLIPSTAPIGFFLHVAFPSSEIFRCLSVREHLLKGILGADLVGFQTANYARHFRQTCGRVLGVETLPSGIVIVDDEVAEFSALDLERKTKVGLGRDLSVPESGNSSEDELQSNSSGYVRRAPTKAFPNATAGRLDALGKGRLIDVGVFPMGIDVARLDERRKEPEVADWIAMLKEKYKGMKLVVGRDKLDDIQGVHQKVQAFDVFLTKHPEWVGNIVLIQLATPSAPPSSLSHHSSTSTATSESSDSNEAIMATVAHISSRFSTLTYQPVVFLHTQDVDFNQYLALLSVADVFLVTSLREGMALRSHEFVCCQSGRGDTAKDEEGDRKGVLVLSEFTGSYSYSGFRSCIAINPWDARGTADAINTALTMPRDEAQTRWEELHKHVVTQTAQAFVAGFLARCLRANGEHICHKDPGRSGTVRVLDTKAVSDKWSSKERRLILIDWEGTLVGDYLPAGAHGPSSERDGQKEEEFQAATMVLKQLVANEEKNEVWLLSGLPIKVLERVVKEVGGRIGIVAENGCFLKTIEPSVAGGPGTWITMVANLNMTWKNSCLEILNYFSERTPGSFIEEREASVVWRFWTGPNEDSADRSWARRQAAEAQNHIFDSLGERYGLRIIPGANSFLVLPTKISRSTAAGAILHPAGAAQSPFAGARPWVPVTESEVVPSSAQIAENWDCILSVSSDENLTRRLAELSIAETISTSHRGTDAIWKIERTEVVPFLEILAGAA</sequence>
<feature type="compositionally biased region" description="Polar residues" evidence="1">
    <location>
        <begin position="104"/>
        <end position="128"/>
    </location>
</feature>
<dbReference type="PANTHER" id="PTHR10788">
    <property type="entry name" value="TREHALOSE-6-PHOSPHATE SYNTHASE"/>
    <property type="match status" value="1"/>
</dbReference>
<feature type="compositionally biased region" description="Basic and acidic residues" evidence="1">
    <location>
        <begin position="93"/>
        <end position="103"/>
    </location>
</feature>
<dbReference type="Pfam" id="PF02358">
    <property type="entry name" value="Trehalose_PPase"/>
    <property type="match status" value="1"/>
</dbReference>
<organism evidence="3 4">
    <name type="scientific">Rhodocollybia butyracea</name>
    <dbReference type="NCBI Taxonomy" id="206335"/>
    <lineage>
        <taxon>Eukaryota</taxon>
        <taxon>Fungi</taxon>
        <taxon>Dikarya</taxon>
        <taxon>Basidiomycota</taxon>
        <taxon>Agaricomycotina</taxon>
        <taxon>Agaricomycetes</taxon>
        <taxon>Agaricomycetidae</taxon>
        <taxon>Agaricales</taxon>
        <taxon>Marasmiineae</taxon>
        <taxon>Omphalotaceae</taxon>
        <taxon>Rhodocollybia</taxon>
    </lineage>
</organism>
<dbReference type="InterPro" id="IPR003337">
    <property type="entry name" value="Trehalose_PPase"/>
</dbReference>
<dbReference type="Pfam" id="PF00982">
    <property type="entry name" value="Glyco_transf_20"/>
    <property type="match status" value="2"/>
</dbReference>
<dbReference type="OrthoDB" id="755951at2759"/>
<dbReference type="GO" id="GO:0003825">
    <property type="term" value="F:alpha,alpha-trehalose-phosphate synthase (UDP-forming) activity"/>
    <property type="evidence" value="ECO:0007669"/>
    <property type="project" value="TreeGrafter"/>
</dbReference>
<dbReference type="InterPro" id="IPR036412">
    <property type="entry name" value="HAD-like_sf"/>
</dbReference>
<dbReference type="EMBL" id="JADNRY010000001">
    <property type="protein sequence ID" value="KAF9078707.1"/>
    <property type="molecule type" value="Genomic_DNA"/>
</dbReference>
<dbReference type="InterPro" id="IPR001830">
    <property type="entry name" value="Glyco_trans_20"/>
</dbReference>
<feature type="compositionally biased region" description="Basic residues" evidence="1">
    <location>
        <begin position="197"/>
        <end position="211"/>
    </location>
</feature>
<dbReference type="AlphaFoldDB" id="A0A9P5UGR5"/>
<comment type="caution">
    <text evidence="3">The sequence shown here is derived from an EMBL/GenBank/DDBJ whole genome shotgun (WGS) entry which is preliminary data.</text>
</comment>
<dbReference type="SUPFAM" id="SSF53756">
    <property type="entry name" value="UDP-Glycosyltransferase/glycogen phosphorylase"/>
    <property type="match status" value="2"/>
</dbReference>
<feature type="signal peptide" evidence="2">
    <location>
        <begin position="1"/>
        <end position="22"/>
    </location>
</feature>
<proteinExistence type="predicted"/>
<reference evidence="3" key="1">
    <citation type="submission" date="2020-11" db="EMBL/GenBank/DDBJ databases">
        <authorList>
            <consortium name="DOE Joint Genome Institute"/>
            <person name="Ahrendt S."/>
            <person name="Riley R."/>
            <person name="Andreopoulos W."/>
            <person name="Labutti K."/>
            <person name="Pangilinan J."/>
            <person name="Ruiz-Duenas F.J."/>
            <person name="Barrasa J.M."/>
            <person name="Sanchez-Garcia M."/>
            <person name="Camarero S."/>
            <person name="Miyauchi S."/>
            <person name="Serrano A."/>
            <person name="Linde D."/>
            <person name="Babiker R."/>
            <person name="Drula E."/>
            <person name="Ayuso-Fernandez I."/>
            <person name="Pacheco R."/>
            <person name="Padilla G."/>
            <person name="Ferreira P."/>
            <person name="Barriuso J."/>
            <person name="Kellner H."/>
            <person name="Castanera R."/>
            <person name="Alfaro M."/>
            <person name="Ramirez L."/>
            <person name="Pisabarro A.G."/>
            <person name="Kuo A."/>
            <person name="Tritt A."/>
            <person name="Lipzen A."/>
            <person name="He G."/>
            <person name="Yan M."/>
            <person name="Ng V."/>
            <person name="Cullen D."/>
            <person name="Martin F."/>
            <person name="Rosso M.-N."/>
            <person name="Henrissat B."/>
            <person name="Hibbett D."/>
            <person name="Martinez A.T."/>
            <person name="Grigoriev I.V."/>
        </authorList>
    </citation>
    <scope>NUCLEOTIDE SEQUENCE</scope>
    <source>
        <strain evidence="3">AH 40177</strain>
    </source>
</reference>
<feature type="region of interest" description="Disordered" evidence="1">
    <location>
        <begin position="150"/>
        <end position="229"/>
    </location>
</feature>